<protein>
    <submittedName>
        <fullName evidence="1">CxxC motif-containing protein</fullName>
    </submittedName>
</protein>
<evidence type="ECO:0000313" key="1">
    <source>
        <dbReference type="EMBL" id="SDX68552.1"/>
    </source>
</evidence>
<dbReference type="SUPFAM" id="SSF53706">
    <property type="entry name" value="Formate dehydrogenase/DMSO reductase, domains 1-3"/>
    <property type="match status" value="1"/>
</dbReference>
<proteinExistence type="predicted"/>
<dbReference type="PANTHER" id="PTHR39450">
    <property type="entry name" value="MOLYBDOPTERIN OXIDOREDUCTASE, 4FE-4S CLUSTER-BINDING SUBUNIT"/>
    <property type="match status" value="1"/>
</dbReference>
<sequence length="120" mass="12298">MKKTITCISCPMGCQITATIEAGVVTAVEGNTCARGEKYARKEVISPTRIVTSTVKVNGGDLPVVSVKTASDIPKGNVKNCVQALRGLSVQAPVSIGQIVLENVAGTGVSIIATKEIGVS</sequence>
<dbReference type="EMBL" id="FNOU01000005">
    <property type="protein sequence ID" value="SDX68552.1"/>
    <property type="molecule type" value="Genomic_DNA"/>
</dbReference>
<dbReference type="SUPFAM" id="SSF160148">
    <property type="entry name" value="CPE0013-like"/>
    <property type="match status" value="1"/>
</dbReference>
<accession>A0A1H3DPU7</accession>
<dbReference type="PANTHER" id="PTHR39450:SF1">
    <property type="entry name" value="DUF1667 DOMAIN-CONTAINING PROTEIN"/>
    <property type="match status" value="1"/>
</dbReference>
<name>A0A1H3DPU7_EUBBA</name>
<dbReference type="Gene3D" id="3.10.530.10">
    <property type="entry name" value="CPE0013-like"/>
    <property type="match status" value="1"/>
</dbReference>
<dbReference type="STRING" id="1528.SAMN04488579_10592"/>
<gene>
    <name evidence="1" type="ORF">SAMN04488579_10592</name>
</gene>
<dbReference type="InterPro" id="IPR012460">
    <property type="entry name" value="DUF1667"/>
</dbReference>
<keyword evidence="2" id="KW-1185">Reference proteome</keyword>
<reference evidence="2" key="1">
    <citation type="submission" date="2016-10" db="EMBL/GenBank/DDBJ databases">
        <authorList>
            <person name="Varghese N."/>
            <person name="Submissions S."/>
        </authorList>
    </citation>
    <scope>NUCLEOTIDE SEQUENCE [LARGE SCALE GENOMIC DNA]</scope>
    <source>
        <strain evidence="2">VPI 5359</strain>
    </source>
</reference>
<dbReference type="Proteomes" id="UP000199652">
    <property type="component" value="Unassembled WGS sequence"/>
</dbReference>
<dbReference type="AlphaFoldDB" id="A0A1H3DPU7"/>
<evidence type="ECO:0000313" key="2">
    <source>
        <dbReference type="Proteomes" id="UP000199652"/>
    </source>
</evidence>
<organism evidence="1 2">
    <name type="scientific">Eubacterium barkeri</name>
    <name type="common">Clostridium barkeri</name>
    <dbReference type="NCBI Taxonomy" id="1528"/>
    <lineage>
        <taxon>Bacteria</taxon>
        <taxon>Bacillati</taxon>
        <taxon>Bacillota</taxon>
        <taxon>Clostridia</taxon>
        <taxon>Eubacteriales</taxon>
        <taxon>Eubacteriaceae</taxon>
        <taxon>Eubacterium</taxon>
    </lineage>
</organism>
<dbReference type="InterPro" id="IPR036593">
    <property type="entry name" value="CPE0013-like_sf"/>
</dbReference>
<dbReference type="Pfam" id="PF07892">
    <property type="entry name" value="DUF1667"/>
    <property type="match status" value="1"/>
</dbReference>